<name>A0A485LAR4_9STRA</name>
<dbReference type="Proteomes" id="UP000332933">
    <property type="component" value="Unassembled WGS sequence"/>
</dbReference>
<sequence length="361" mass="40641">MESVQPTKTDPAARRRAYRRQDREGLLYLRSRVQALALELQQTKRGHPGLLLSWQDVAKALQSSRTCSQHKNESLKAQVAYFRGLACHFMTCIGQSIGFDTLSPTQRTWQDAYLPMDGPTRRLAMDWIAKRLLHSVDAMVAAANLPYTMDDVVQVQAVARGESCVVHCATQTIVLASVQDVMQGLLWVESNLPRQVLAETTTSQYARHDMPFGDTRSFPMHMLMCHTWNDRFVLCRTSVTDDVLYPNELAYTNMTGWTVVEALGSNLTLVRIGRSTDGLRWADSHDYIPLAEQTHLLDGGGTSRSKSTGLVALERLHYEREALWFEQAKQEAQMWLQQMATSCGPCDRGSPAVEQVESLHP</sequence>
<evidence type="ECO:0000313" key="2">
    <source>
        <dbReference type="EMBL" id="VFT93929.1"/>
    </source>
</evidence>
<protein>
    <submittedName>
        <fullName evidence="2">Aste57867_17172 protein</fullName>
    </submittedName>
</protein>
<accession>A0A485LAR4</accession>
<dbReference type="AlphaFoldDB" id="A0A485LAR4"/>
<proteinExistence type="predicted"/>
<reference evidence="1" key="2">
    <citation type="submission" date="2019-06" db="EMBL/GenBank/DDBJ databases">
        <title>Genomics analysis of Aphanomyces spp. identifies a new class of oomycete effector associated with host adaptation.</title>
        <authorList>
            <person name="Gaulin E."/>
        </authorList>
    </citation>
    <scope>NUCLEOTIDE SEQUENCE</scope>
    <source>
        <strain evidence="1">CBS 578.67</strain>
    </source>
</reference>
<evidence type="ECO:0000313" key="1">
    <source>
        <dbReference type="EMBL" id="KAF0691642.1"/>
    </source>
</evidence>
<dbReference type="EMBL" id="VJMH01006049">
    <property type="protein sequence ID" value="KAF0691642.1"/>
    <property type="molecule type" value="Genomic_DNA"/>
</dbReference>
<keyword evidence="3" id="KW-1185">Reference proteome</keyword>
<gene>
    <name evidence="2" type="primary">Aste57867_17172</name>
    <name evidence="1" type="ORF">As57867_017113</name>
    <name evidence="2" type="ORF">ASTE57867_17172</name>
</gene>
<dbReference type="OrthoDB" id="60666at2759"/>
<organism evidence="2 3">
    <name type="scientific">Aphanomyces stellatus</name>
    <dbReference type="NCBI Taxonomy" id="120398"/>
    <lineage>
        <taxon>Eukaryota</taxon>
        <taxon>Sar</taxon>
        <taxon>Stramenopiles</taxon>
        <taxon>Oomycota</taxon>
        <taxon>Saprolegniomycetes</taxon>
        <taxon>Saprolegniales</taxon>
        <taxon>Verrucalvaceae</taxon>
        <taxon>Aphanomyces</taxon>
    </lineage>
</organism>
<reference evidence="2 3" key="1">
    <citation type="submission" date="2019-03" db="EMBL/GenBank/DDBJ databases">
        <authorList>
            <person name="Gaulin E."/>
            <person name="Dumas B."/>
        </authorList>
    </citation>
    <scope>NUCLEOTIDE SEQUENCE [LARGE SCALE GENOMIC DNA]</scope>
    <source>
        <strain evidence="2">CBS 568.67</strain>
    </source>
</reference>
<evidence type="ECO:0000313" key="3">
    <source>
        <dbReference type="Proteomes" id="UP000332933"/>
    </source>
</evidence>
<dbReference type="EMBL" id="CAADRA010006070">
    <property type="protein sequence ID" value="VFT93929.1"/>
    <property type="molecule type" value="Genomic_DNA"/>
</dbReference>